<feature type="transmembrane region" description="Helical" evidence="7">
    <location>
        <begin position="290"/>
        <end position="309"/>
    </location>
</feature>
<evidence type="ECO:0000313" key="9">
    <source>
        <dbReference type="Proteomes" id="UP000038040"/>
    </source>
</evidence>
<sequence>MISEKEGMLKEKEKEPKDNYNIVYLIIMLHGIGILIPWNTFITIAPSYFVGYKLLITDSDGVKHETKYSLNFFSYIGVCSQLPNLLLSFLNIFVQIKGGLQRRIIVSLIVIGTLYYKNILVVAAFFFITIFTVVLLNAATGMYQNSLYGIVASFPPRFTNAIVLGNNVCGLFISIVNIITLVVSNSIQSAAVAYFNIALFTIIACFISFITLPKFIWMQCFNVFLVFFVTLIIFPAIMADIRLWRNDGVYDFFIPEFLFTPLTTFLLFNVLASTGSAFANFVQWPSPRYLVIPVVLRLLLVPAMMFCNYRPNLRTWPVLITNEYIYFVLGLVMSFTCGYFSSLAMMYAPRLVEKSKASIAGMMSAFFLVFGMLRQIISFRYEKFIIFFD</sequence>
<reference evidence="8 10" key="2">
    <citation type="submission" date="2018-11" db="EMBL/GenBank/DDBJ databases">
        <authorList>
            <consortium name="Pathogen Informatics"/>
        </authorList>
    </citation>
    <scope>NUCLEOTIDE SEQUENCE [LARGE SCALE GENOMIC DNA]</scope>
</reference>
<dbReference type="STRING" id="318479.A0A0N4UD62"/>
<dbReference type="PANTHER" id="PTHR10332:SF80">
    <property type="entry name" value="EQUILIBRATIVE NUCLEOSIDE TRANSPORTER 2, ISOFORM A"/>
    <property type="match status" value="1"/>
</dbReference>
<comment type="similarity">
    <text evidence="2">Belongs to the SLC29A/ENT transporter (TC 2.A.57) family.</text>
</comment>
<evidence type="ECO:0000256" key="2">
    <source>
        <dbReference type="ARBA" id="ARBA00007965"/>
    </source>
</evidence>
<feature type="transmembrane region" description="Helical" evidence="7">
    <location>
        <begin position="359"/>
        <end position="377"/>
    </location>
</feature>
<evidence type="ECO:0000256" key="5">
    <source>
        <dbReference type="ARBA" id="ARBA00022989"/>
    </source>
</evidence>
<evidence type="ECO:0000256" key="7">
    <source>
        <dbReference type="SAM" id="Phobius"/>
    </source>
</evidence>
<evidence type="ECO:0000313" key="11">
    <source>
        <dbReference type="WBParaSite" id="DME_0000524801-mRNA-1"/>
    </source>
</evidence>
<dbReference type="AlphaFoldDB" id="A0A0N4UD62"/>
<evidence type="ECO:0000256" key="3">
    <source>
        <dbReference type="ARBA" id="ARBA00022448"/>
    </source>
</evidence>
<organism evidence="9 11">
    <name type="scientific">Dracunculus medinensis</name>
    <name type="common">Guinea worm</name>
    <dbReference type="NCBI Taxonomy" id="318479"/>
    <lineage>
        <taxon>Eukaryota</taxon>
        <taxon>Metazoa</taxon>
        <taxon>Ecdysozoa</taxon>
        <taxon>Nematoda</taxon>
        <taxon>Chromadorea</taxon>
        <taxon>Rhabditida</taxon>
        <taxon>Spirurina</taxon>
        <taxon>Dracunculoidea</taxon>
        <taxon>Dracunculidae</taxon>
        <taxon>Dracunculus</taxon>
    </lineage>
</organism>
<feature type="transmembrane region" description="Helical" evidence="7">
    <location>
        <begin position="249"/>
        <end position="270"/>
    </location>
</feature>
<dbReference type="GO" id="GO:0005337">
    <property type="term" value="F:nucleoside transmembrane transporter activity"/>
    <property type="evidence" value="ECO:0007669"/>
    <property type="project" value="InterPro"/>
</dbReference>
<dbReference type="PANTHER" id="PTHR10332">
    <property type="entry name" value="EQUILIBRATIVE NUCLEOSIDE TRANSPORTER"/>
    <property type="match status" value="1"/>
</dbReference>
<evidence type="ECO:0000256" key="1">
    <source>
        <dbReference type="ARBA" id="ARBA00004141"/>
    </source>
</evidence>
<reference evidence="11" key="1">
    <citation type="submission" date="2016-04" db="UniProtKB">
        <authorList>
            <consortium name="WormBaseParasite"/>
        </authorList>
    </citation>
    <scope>IDENTIFICATION</scope>
</reference>
<dbReference type="PIRSF" id="PIRSF016379">
    <property type="entry name" value="ENT"/>
    <property type="match status" value="1"/>
</dbReference>
<keyword evidence="10" id="KW-1185">Reference proteome</keyword>
<dbReference type="Pfam" id="PF01733">
    <property type="entry name" value="Nucleoside_tran"/>
    <property type="match status" value="2"/>
</dbReference>
<keyword evidence="3" id="KW-0813">Transport</keyword>
<feature type="transmembrane region" description="Helical" evidence="7">
    <location>
        <begin position="115"/>
        <end position="138"/>
    </location>
</feature>
<keyword evidence="4 7" id="KW-0812">Transmembrane</keyword>
<feature type="transmembrane region" description="Helical" evidence="7">
    <location>
        <begin position="190"/>
        <end position="210"/>
    </location>
</feature>
<feature type="transmembrane region" description="Helical" evidence="7">
    <location>
        <begin position="158"/>
        <end position="183"/>
    </location>
</feature>
<keyword evidence="5 7" id="KW-1133">Transmembrane helix</keyword>
<dbReference type="EMBL" id="UYYG01001175">
    <property type="protein sequence ID" value="VDN59074.1"/>
    <property type="molecule type" value="Genomic_DNA"/>
</dbReference>
<dbReference type="PRINTS" id="PR01130">
    <property type="entry name" value="DERENTRNSPRT"/>
</dbReference>
<evidence type="ECO:0000313" key="10">
    <source>
        <dbReference type="Proteomes" id="UP000274756"/>
    </source>
</evidence>
<feature type="transmembrane region" description="Helical" evidence="7">
    <location>
        <begin position="72"/>
        <end position="94"/>
    </location>
</feature>
<dbReference type="OrthoDB" id="1856718at2759"/>
<gene>
    <name evidence="8" type="ORF">DME_LOCUS9047</name>
</gene>
<feature type="transmembrane region" description="Helical" evidence="7">
    <location>
        <begin position="216"/>
        <end position="237"/>
    </location>
</feature>
<feature type="transmembrane region" description="Helical" evidence="7">
    <location>
        <begin position="324"/>
        <end position="347"/>
    </location>
</feature>
<evidence type="ECO:0000313" key="8">
    <source>
        <dbReference type="EMBL" id="VDN59074.1"/>
    </source>
</evidence>
<proteinExistence type="inferred from homology"/>
<feature type="transmembrane region" description="Helical" evidence="7">
    <location>
        <begin position="21"/>
        <end position="52"/>
    </location>
</feature>
<comment type="subcellular location">
    <subcellularLocation>
        <location evidence="1">Membrane</location>
        <topology evidence="1">Multi-pass membrane protein</topology>
    </subcellularLocation>
</comment>
<dbReference type="Proteomes" id="UP000038040">
    <property type="component" value="Unplaced"/>
</dbReference>
<dbReference type="GO" id="GO:0005886">
    <property type="term" value="C:plasma membrane"/>
    <property type="evidence" value="ECO:0007669"/>
    <property type="project" value="TreeGrafter"/>
</dbReference>
<name>A0A0N4UD62_DRAME</name>
<dbReference type="InterPro" id="IPR002259">
    <property type="entry name" value="Eqnu_transpt"/>
</dbReference>
<dbReference type="Proteomes" id="UP000274756">
    <property type="component" value="Unassembled WGS sequence"/>
</dbReference>
<protein>
    <submittedName>
        <fullName evidence="11">Equilibrative nucleoside transporter 1</fullName>
    </submittedName>
</protein>
<accession>A0A0N4UD62</accession>
<evidence type="ECO:0000256" key="4">
    <source>
        <dbReference type="ARBA" id="ARBA00022692"/>
    </source>
</evidence>
<evidence type="ECO:0000256" key="6">
    <source>
        <dbReference type="ARBA" id="ARBA00023136"/>
    </source>
</evidence>
<dbReference type="WBParaSite" id="DME_0000524801-mRNA-1">
    <property type="protein sequence ID" value="DME_0000524801-mRNA-1"/>
    <property type="gene ID" value="DME_0000524801"/>
</dbReference>
<keyword evidence="6 7" id="KW-0472">Membrane</keyword>